<protein>
    <submittedName>
        <fullName evidence="6">Glycosyltransferase</fullName>
    </submittedName>
</protein>
<keyword evidence="4" id="KW-1133">Transmembrane helix</keyword>
<dbReference type="CDD" id="cd04192">
    <property type="entry name" value="GT_2_like_e"/>
    <property type="match status" value="1"/>
</dbReference>
<name>A0ABP7YXU5_9SPHI</name>
<feature type="transmembrane region" description="Helical" evidence="4">
    <location>
        <begin position="335"/>
        <end position="356"/>
    </location>
</feature>
<proteinExistence type="inferred from homology"/>
<comment type="similarity">
    <text evidence="1">Belongs to the glycosyltransferase 2 family.</text>
</comment>
<dbReference type="EMBL" id="BAAAZI010000010">
    <property type="protein sequence ID" value="GAA4143053.1"/>
    <property type="molecule type" value="Genomic_DNA"/>
</dbReference>
<dbReference type="PANTHER" id="PTHR43630:SF1">
    <property type="entry name" value="POLY-BETA-1,6-N-ACETYL-D-GLUCOSAMINE SYNTHASE"/>
    <property type="match status" value="1"/>
</dbReference>
<accession>A0ABP7YXU5</accession>
<reference evidence="7" key="1">
    <citation type="journal article" date="2019" name="Int. J. Syst. Evol. Microbiol.">
        <title>The Global Catalogue of Microorganisms (GCM) 10K type strain sequencing project: providing services to taxonomists for standard genome sequencing and annotation.</title>
        <authorList>
            <consortium name="The Broad Institute Genomics Platform"/>
            <consortium name="The Broad Institute Genome Sequencing Center for Infectious Disease"/>
            <person name="Wu L."/>
            <person name="Ma J."/>
        </authorList>
    </citation>
    <scope>NUCLEOTIDE SEQUENCE [LARGE SCALE GENOMIC DNA]</scope>
    <source>
        <strain evidence="7">JCM 16704</strain>
    </source>
</reference>
<evidence type="ECO:0000313" key="6">
    <source>
        <dbReference type="EMBL" id="GAA4143053.1"/>
    </source>
</evidence>
<organism evidence="6 7">
    <name type="scientific">Sphingobacterium kyonggiense</name>
    <dbReference type="NCBI Taxonomy" id="714075"/>
    <lineage>
        <taxon>Bacteria</taxon>
        <taxon>Pseudomonadati</taxon>
        <taxon>Bacteroidota</taxon>
        <taxon>Sphingobacteriia</taxon>
        <taxon>Sphingobacteriales</taxon>
        <taxon>Sphingobacteriaceae</taxon>
        <taxon>Sphingobacterium</taxon>
    </lineage>
</organism>
<evidence type="ECO:0000256" key="1">
    <source>
        <dbReference type="ARBA" id="ARBA00006739"/>
    </source>
</evidence>
<gene>
    <name evidence="6" type="ORF">GCM10022216_24650</name>
</gene>
<evidence type="ECO:0000256" key="2">
    <source>
        <dbReference type="ARBA" id="ARBA00022676"/>
    </source>
</evidence>
<keyword evidence="4" id="KW-0812">Transmembrane</keyword>
<feature type="domain" description="Glycosyltransferase 2-like" evidence="5">
    <location>
        <begin position="34"/>
        <end position="200"/>
    </location>
</feature>
<keyword evidence="2" id="KW-0328">Glycosyltransferase</keyword>
<dbReference type="InterPro" id="IPR001173">
    <property type="entry name" value="Glyco_trans_2-like"/>
</dbReference>
<dbReference type="Pfam" id="PF00535">
    <property type="entry name" value="Glycos_transf_2"/>
    <property type="match status" value="1"/>
</dbReference>
<dbReference type="Gene3D" id="3.90.550.10">
    <property type="entry name" value="Spore Coat Polysaccharide Biosynthesis Protein SpsA, Chain A"/>
    <property type="match status" value="1"/>
</dbReference>
<evidence type="ECO:0000313" key="7">
    <source>
        <dbReference type="Proteomes" id="UP001500101"/>
    </source>
</evidence>
<dbReference type="PANTHER" id="PTHR43630">
    <property type="entry name" value="POLY-BETA-1,6-N-ACETYL-D-GLUCOSAMINE SYNTHASE"/>
    <property type="match status" value="1"/>
</dbReference>
<evidence type="ECO:0000256" key="3">
    <source>
        <dbReference type="ARBA" id="ARBA00022679"/>
    </source>
</evidence>
<dbReference type="Proteomes" id="UP001500101">
    <property type="component" value="Unassembled WGS sequence"/>
</dbReference>
<dbReference type="InterPro" id="IPR029044">
    <property type="entry name" value="Nucleotide-diphossugar_trans"/>
</dbReference>
<comment type="caution">
    <text evidence="6">The sequence shown here is derived from an EMBL/GenBank/DDBJ whole genome shotgun (WGS) entry which is preliminary data.</text>
</comment>
<keyword evidence="3" id="KW-0808">Transferase</keyword>
<dbReference type="RefSeq" id="WP_344675035.1">
    <property type="nucleotide sequence ID" value="NZ_BAAAZI010000010.1"/>
</dbReference>
<evidence type="ECO:0000256" key="4">
    <source>
        <dbReference type="SAM" id="Phobius"/>
    </source>
</evidence>
<keyword evidence="7" id="KW-1185">Reference proteome</keyword>
<evidence type="ECO:0000259" key="5">
    <source>
        <dbReference type="Pfam" id="PF00535"/>
    </source>
</evidence>
<feature type="transmembrane region" description="Helical" evidence="4">
    <location>
        <begin position="272"/>
        <end position="296"/>
    </location>
</feature>
<dbReference type="SUPFAM" id="SSF53448">
    <property type="entry name" value="Nucleotide-diphospho-sugar transferases"/>
    <property type="match status" value="1"/>
</dbReference>
<keyword evidence="4" id="KW-0472">Membrane</keyword>
<sequence length="366" mass="41378">MTMVYVVLVLYMRNGWMKIPYFHLKPITFNSKVTVIIAARNEEENIGRTLDCLMAQDYPKDLLEIIVVDDHSNDLTGNIVRGYANRGVDLITLNEGNKLNSYKKFAINKAIVASKGDIIITTDADCRMGPQWISTIIECMETQGKDMLSSPVCYHEEKSYFERLQTLEFLYLIGLGAAGIGNGNPTTCNGANLAYRKDLFLEMGGFKGIDDLASGDDELLLHKVAESKPHIIGFCKSKAAIVYTEAKENLKSFLSQRKRWASKSTKYKDKKVVVLGIAIWLFNLAFLLSLLLFGMQGEDGRTLVLLSLLFKFLIELVFLYPVMKFANRRELLFNLPLLTIIHPIYLVYIGIIGNIGKYDWKGRTVK</sequence>
<feature type="transmembrane region" description="Helical" evidence="4">
    <location>
        <begin position="302"/>
        <end position="323"/>
    </location>
</feature>